<accession>A0ABW9DCE6</accession>
<gene>
    <name evidence="1" type="ORF">PQQ68_23235</name>
</gene>
<dbReference type="RefSeq" id="WP_408215644.1">
    <property type="nucleotide sequence ID" value="NZ_JAQQBZ010000018.1"/>
</dbReference>
<comment type="caution">
    <text evidence="1">The sequence shown here is derived from an EMBL/GenBank/DDBJ whole genome shotgun (WGS) entry which is preliminary data.</text>
</comment>
<dbReference type="EMBL" id="JAQQBZ010000018">
    <property type="protein sequence ID" value="MFM0595942.1"/>
    <property type="molecule type" value="Genomic_DNA"/>
</dbReference>
<evidence type="ECO:0008006" key="3">
    <source>
        <dbReference type="Google" id="ProtNLM"/>
    </source>
</evidence>
<reference evidence="1 2" key="1">
    <citation type="journal article" date="2024" name="Chem. Sci.">
        <title>Discovery of megapolipeptins by genome mining of a Burkholderiales bacteria collection.</title>
        <authorList>
            <person name="Paulo B.S."/>
            <person name="Recchia M.J.J."/>
            <person name="Lee S."/>
            <person name="Fergusson C.H."/>
            <person name="Romanowski S.B."/>
            <person name="Hernandez A."/>
            <person name="Krull N."/>
            <person name="Liu D.Y."/>
            <person name="Cavanagh H."/>
            <person name="Bos A."/>
            <person name="Gray C.A."/>
            <person name="Murphy B.T."/>
            <person name="Linington R.G."/>
            <person name="Eustaquio A.S."/>
        </authorList>
    </citation>
    <scope>NUCLEOTIDE SEQUENCE [LARGE SCALE GENOMIC DNA]</scope>
    <source>
        <strain evidence="1 2">RL17-335-BIF-A</strain>
    </source>
</reference>
<dbReference type="Proteomes" id="UP001629367">
    <property type="component" value="Unassembled WGS sequence"/>
</dbReference>
<proteinExistence type="predicted"/>
<sequence>MNAADGPVTSHREGEFEAAAGSTEYCDLLIIDDVLPCDFSPFRNLEYSHYLKHFDSSLLLSTEGWHGAYSNHSFAGQLAASSLAESVKQKVRPFAAFPSIVPKLAYITFLNNAWQMYPYLVDRNIPFVLQLYPGGGFEIGSEECDRRLRTLAKSALCRKIVVTQNLSRNYLLDHIGCDPLKLEFVYGGVYDTNTGFDFSRDKKIYRRDKPTLDICFVAHRYGDDVTKKGSDQFIDIAKALTREFDDVRFHVVGDYTPDQIPLGNAAERIEFHGKQPGEFFREFYPAMDIILSINRQSADGAGTFDGFPTGACMEAGFRGMLNCISDPLDMNVAFIDGVDVMLADLDTPKTVGRLTSMLRDTDRLYTIARANWFKFIQVFDTNQQLWDRTRVVTGELLQHDALIVRPPARMSSMDRSMLPEHKELLRQTKANLDDAVVRHDNLLDEYLKLAAGFDQLKEENVRLAAVVHEPLVEPTPSGRAERVLLRAIRSRYSMQIRSLTARLLRRTNKL</sequence>
<dbReference type="SUPFAM" id="SSF53756">
    <property type="entry name" value="UDP-Glycosyltransferase/glycogen phosphorylase"/>
    <property type="match status" value="1"/>
</dbReference>
<protein>
    <recommendedName>
        <fullName evidence="3">Glycosyl transferases group 1</fullName>
    </recommendedName>
</protein>
<dbReference type="Gene3D" id="3.40.50.2000">
    <property type="entry name" value="Glycogen Phosphorylase B"/>
    <property type="match status" value="1"/>
</dbReference>
<name>A0ABW9DCE6_9BURK</name>
<evidence type="ECO:0000313" key="2">
    <source>
        <dbReference type="Proteomes" id="UP001629367"/>
    </source>
</evidence>
<keyword evidence="2" id="KW-1185">Reference proteome</keyword>
<organism evidence="1 2">
    <name type="scientific">Paraburkholderia dilworthii</name>
    <dbReference type="NCBI Taxonomy" id="948106"/>
    <lineage>
        <taxon>Bacteria</taxon>
        <taxon>Pseudomonadati</taxon>
        <taxon>Pseudomonadota</taxon>
        <taxon>Betaproteobacteria</taxon>
        <taxon>Burkholderiales</taxon>
        <taxon>Burkholderiaceae</taxon>
        <taxon>Paraburkholderia</taxon>
    </lineage>
</organism>
<evidence type="ECO:0000313" key="1">
    <source>
        <dbReference type="EMBL" id="MFM0595942.1"/>
    </source>
</evidence>